<accession>A0A5B7J423</accession>
<dbReference type="Proteomes" id="UP000324222">
    <property type="component" value="Unassembled WGS sequence"/>
</dbReference>
<dbReference type="AlphaFoldDB" id="A0A5B7J423"/>
<proteinExistence type="predicted"/>
<evidence type="ECO:0000313" key="2">
    <source>
        <dbReference type="EMBL" id="MPC91490.1"/>
    </source>
</evidence>
<organism evidence="2 3">
    <name type="scientific">Portunus trituberculatus</name>
    <name type="common">Swimming crab</name>
    <name type="synonym">Neptunus trituberculatus</name>
    <dbReference type="NCBI Taxonomy" id="210409"/>
    <lineage>
        <taxon>Eukaryota</taxon>
        <taxon>Metazoa</taxon>
        <taxon>Ecdysozoa</taxon>
        <taxon>Arthropoda</taxon>
        <taxon>Crustacea</taxon>
        <taxon>Multicrustacea</taxon>
        <taxon>Malacostraca</taxon>
        <taxon>Eumalacostraca</taxon>
        <taxon>Eucarida</taxon>
        <taxon>Decapoda</taxon>
        <taxon>Pleocyemata</taxon>
        <taxon>Brachyura</taxon>
        <taxon>Eubrachyura</taxon>
        <taxon>Portunoidea</taxon>
        <taxon>Portunidae</taxon>
        <taxon>Portuninae</taxon>
        <taxon>Portunus</taxon>
    </lineage>
</organism>
<keyword evidence="3" id="KW-1185">Reference proteome</keyword>
<name>A0A5B7J423_PORTR</name>
<dbReference type="EMBL" id="VSRR010087945">
    <property type="protein sequence ID" value="MPC91490.1"/>
    <property type="molecule type" value="Genomic_DNA"/>
</dbReference>
<evidence type="ECO:0000256" key="1">
    <source>
        <dbReference type="SAM" id="SignalP"/>
    </source>
</evidence>
<reference evidence="2 3" key="1">
    <citation type="submission" date="2019-05" db="EMBL/GenBank/DDBJ databases">
        <title>Another draft genome of Portunus trituberculatus and its Hox gene families provides insights of decapod evolution.</title>
        <authorList>
            <person name="Jeong J.-H."/>
            <person name="Song I."/>
            <person name="Kim S."/>
            <person name="Choi T."/>
            <person name="Kim D."/>
            <person name="Ryu S."/>
            <person name="Kim W."/>
        </authorList>
    </citation>
    <scope>NUCLEOTIDE SEQUENCE [LARGE SCALE GENOMIC DNA]</scope>
    <source>
        <tissue evidence="2">Muscle</tissue>
    </source>
</reference>
<sequence>MECCGSLTLALSLISLFGVIKSFQMKHYRQNAEDCCLSQYCGRTSDADHHTGYRYYSNTGIPLP</sequence>
<protein>
    <submittedName>
        <fullName evidence="2">Uncharacterized protein</fullName>
    </submittedName>
</protein>
<feature type="signal peptide" evidence="1">
    <location>
        <begin position="1"/>
        <end position="22"/>
    </location>
</feature>
<keyword evidence="1" id="KW-0732">Signal</keyword>
<feature type="chain" id="PRO_5023063194" evidence="1">
    <location>
        <begin position="23"/>
        <end position="64"/>
    </location>
</feature>
<comment type="caution">
    <text evidence="2">The sequence shown here is derived from an EMBL/GenBank/DDBJ whole genome shotgun (WGS) entry which is preliminary data.</text>
</comment>
<evidence type="ECO:0000313" key="3">
    <source>
        <dbReference type="Proteomes" id="UP000324222"/>
    </source>
</evidence>
<gene>
    <name evidence="2" type="ORF">E2C01_086530</name>
</gene>